<reference evidence="4" key="1">
    <citation type="journal article" date="2015" name="PLoS Genet.">
        <title>The dynamic genome and transcriptome of the human fungal pathogen Blastomyces and close relative Emmonsia.</title>
        <authorList>
            <person name="Munoz J.F."/>
            <person name="Gauthier G.M."/>
            <person name="Desjardins C.A."/>
            <person name="Gallo J.E."/>
            <person name="Holder J."/>
            <person name="Sullivan T.D."/>
            <person name="Marty A.J."/>
            <person name="Carmen J.C."/>
            <person name="Chen Z."/>
            <person name="Ding L."/>
            <person name="Gujja S."/>
            <person name="Magrini V."/>
            <person name="Misas E."/>
            <person name="Mitreva M."/>
            <person name="Priest M."/>
            <person name="Saif S."/>
            <person name="Whiston E.A."/>
            <person name="Young S."/>
            <person name="Zeng Q."/>
            <person name="Goldman W.E."/>
            <person name="Mardis E.R."/>
            <person name="Taylor J.W."/>
            <person name="McEwen J.G."/>
            <person name="Clay O.K."/>
            <person name="Klein B.S."/>
            <person name="Cuomo C.A."/>
        </authorList>
    </citation>
    <scope>NUCLEOTIDE SEQUENCE [LARGE SCALE GENOMIC DNA]</scope>
    <source>
        <strain evidence="4">SLH14081</strain>
    </source>
</reference>
<proteinExistence type="predicted"/>
<dbReference type="RefSeq" id="XP_031577809.1">
    <property type="nucleotide sequence ID" value="XM_031721304.1"/>
</dbReference>
<keyword evidence="2" id="KW-0472">Membrane</keyword>
<accession>A0A179UID0</accession>
<name>A0A179UID0_BLAGS</name>
<gene>
    <name evidence="3" type="ORF">BDBG_03559</name>
</gene>
<feature type="transmembrane region" description="Helical" evidence="2">
    <location>
        <begin position="34"/>
        <end position="57"/>
    </location>
</feature>
<evidence type="ECO:0000313" key="4">
    <source>
        <dbReference type="Proteomes" id="UP000002038"/>
    </source>
</evidence>
<keyword evidence="4" id="KW-1185">Reference proteome</keyword>
<dbReference type="EMBL" id="GG657452">
    <property type="protein sequence ID" value="OAT07503.1"/>
    <property type="molecule type" value="Genomic_DNA"/>
</dbReference>
<dbReference type="GeneID" id="42528073"/>
<feature type="region of interest" description="Disordered" evidence="1">
    <location>
        <begin position="1"/>
        <end position="27"/>
    </location>
</feature>
<evidence type="ECO:0000256" key="2">
    <source>
        <dbReference type="SAM" id="Phobius"/>
    </source>
</evidence>
<evidence type="ECO:0000313" key="3">
    <source>
        <dbReference type="EMBL" id="OAT07503.1"/>
    </source>
</evidence>
<keyword evidence="2" id="KW-0812">Transmembrane</keyword>
<dbReference type="Proteomes" id="UP000002038">
    <property type="component" value="Unassembled WGS sequence"/>
</dbReference>
<evidence type="ECO:0000256" key="1">
    <source>
        <dbReference type="SAM" id="MobiDB-lite"/>
    </source>
</evidence>
<dbReference type="VEuPathDB" id="FungiDB:BDBG_03559"/>
<dbReference type="KEGG" id="bgh:BDBG_03559"/>
<keyword evidence="2" id="KW-1133">Transmembrane helix</keyword>
<dbReference type="AlphaFoldDB" id="A0A179UID0"/>
<organism evidence="3 4">
    <name type="scientific">Blastomyces gilchristii (strain SLH14081)</name>
    <name type="common">Blastomyces dermatitidis</name>
    <dbReference type="NCBI Taxonomy" id="559298"/>
    <lineage>
        <taxon>Eukaryota</taxon>
        <taxon>Fungi</taxon>
        <taxon>Dikarya</taxon>
        <taxon>Ascomycota</taxon>
        <taxon>Pezizomycotina</taxon>
        <taxon>Eurotiomycetes</taxon>
        <taxon>Eurotiomycetidae</taxon>
        <taxon>Onygenales</taxon>
        <taxon>Ajellomycetaceae</taxon>
        <taxon>Blastomyces</taxon>
    </lineage>
</organism>
<protein>
    <submittedName>
        <fullName evidence="3">Uncharacterized protein</fullName>
    </submittedName>
</protein>
<sequence length="111" mass="11785">MSKSSFATNTVSKNIGARTGSNPMASHRQKDVGGMYVCMACAFGPLELLALLAVGYAEPPPPVLRVTSHRMSVMCFLRLLVCSRSKISHPSRSSINTSINTVGAKLFVIGG</sequence>
<feature type="compositionally biased region" description="Polar residues" evidence="1">
    <location>
        <begin position="1"/>
        <end position="24"/>
    </location>
</feature>